<organism evidence="3 4">
    <name type="scientific">Nocardiopsis tropica</name>
    <dbReference type="NCBI Taxonomy" id="109330"/>
    <lineage>
        <taxon>Bacteria</taxon>
        <taxon>Bacillati</taxon>
        <taxon>Actinomycetota</taxon>
        <taxon>Actinomycetes</taxon>
        <taxon>Streptosporangiales</taxon>
        <taxon>Nocardiopsidaceae</taxon>
        <taxon>Nocardiopsis</taxon>
    </lineage>
</organism>
<dbReference type="InterPro" id="IPR009061">
    <property type="entry name" value="DNA-bd_dom_put_sf"/>
</dbReference>
<gene>
    <name evidence="3" type="ORF">ABUK86_04840</name>
</gene>
<dbReference type="RefSeq" id="WP_267949791.1">
    <property type="nucleotide sequence ID" value="NZ_JBEQNA010000001.1"/>
</dbReference>
<sequence length="125" mass="14012">MRIGELAARSGVSIRLLRYYEEQGLLRSTRSAAGQRHYTDDAVERVAFIRRLLAAGVSSRVIAEVLPCAETPGEETFDSAMRRMELERARITGEIGDLVRRREALDALVAEAHEYRRRLVASGPV</sequence>
<comment type="caution">
    <text evidence="3">The sequence shown here is derived from an EMBL/GenBank/DDBJ whole genome shotgun (WGS) entry which is preliminary data.</text>
</comment>
<evidence type="ECO:0000313" key="4">
    <source>
        <dbReference type="Proteomes" id="UP001432401"/>
    </source>
</evidence>
<dbReference type="PROSITE" id="PS50937">
    <property type="entry name" value="HTH_MERR_2"/>
    <property type="match status" value="1"/>
</dbReference>
<dbReference type="PRINTS" id="PR00040">
    <property type="entry name" value="HTHMERR"/>
</dbReference>
<evidence type="ECO:0000256" key="1">
    <source>
        <dbReference type="ARBA" id="ARBA00023125"/>
    </source>
</evidence>
<dbReference type="PANTHER" id="PTHR30204">
    <property type="entry name" value="REDOX-CYCLING DRUG-SENSING TRANSCRIPTIONAL ACTIVATOR SOXR"/>
    <property type="match status" value="1"/>
</dbReference>
<evidence type="ECO:0000313" key="3">
    <source>
        <dbReference type="EMBL" id="MES0833089.1"/>
    </source>
</evidence>
<dbReference type="Pfam" id="PF13411">
    <property type="entry name" value="MerR_1"/>
    <property type="match status" value="1"/>
</dbReference>
<proteinExistence type="predicted"/>
<dbReference type="InterPro" id="IPR000551">
    <property type="entry name" value="MerR-type_HTH_dom"/>
</dbReference>
<evidence type="ECO:0000259" key="2">
    <source>
        <dbReference type="PROSITE" id="PS50937"/>
    </source>
</evidence>
<keyword evidence="4" id="KW-1185">Reference proteome</keyword>
<dbReference type="Gene3D" id="1.10.1660.10">
    <property type="match status" value="1"/>
</dbReference>
<reference evidence="3 4" key="1">
    <citation type="submission" date="2024-06" db="EMBL/GenBank/DDBJ databases">
        <authorList>
            <person name="Bataeva Y.V."/>
            <person name="Grigorian L.N."/>
            <person name="Solomentsev V.I."/>
        </authorList>
    </citation>
    <scope>NUCLEOTIDE SEQUENCE [LARGE SCALE GENOMIC DNA]</scope>
    <source>
        <strain evidence="4">SCPM-O-B-12605 (RCAM04882)</strain>
    </source>
</reference>
<name>A0ABV1ZQ85_9ACTN</name>
<dbReference type="Proteomes" id="UP001432401">
    <property type="component" value="Unassembled WGS sequence"/>
</dbReference>
<dbReference type="InterPro" id="IPR047057">
    <property type="entry name" value="MerR_fam"/>
</dbReference>
<dbReference type="PROSITE" id="PS00552">
    <property type="entry name" value="HTH_MERR_1"/>
    <property type="match status" value="1"/>
</dbReference>
<keyword evidence="1" id="KW-0238">DNA-binding</keyword>
<feature type="domain" description="HTH merR-type" evidence="2">
    <location>
        <begin position="1"/>
        <end position="68"/>
    </location>
</feature>
<dbReference type="SUPFAM" id="SSF46955">
    <property type="entry name" value="Putative DNA-binding domain"/>
    <property type="match status" value="1"/>
</dbReference>
<accession>A0ABV1ZQ85</accession>
<dbReference type="SMART" id="SM00422">
    <property type="entry name" value="HTH_MERR"/>
    <property type="match status" value="1"/>
</dbReference>
<protein>
    <submittedName>
        <fullName evidence="3">MerR family transcriptional regulator</fullName>
    </submittedName>
</protein>
<dbReference type="PANTHER" id="PTHR30204:SF97">
    <property type="entry name" value="MERR FAMILY REGULATORY PROTEIN"/>
    <property type="match status" value="1"/>
</dbReference>
<dbReference type="EMBL" id="JBEQNB010000002">
    <property type="protein sequence ID" value="MES0833089.1"/>
    <property type="molecule type" value="Genomic_DNA"/>
</dbReference>